<evidence type="ECO:0000313" key="2">
    <source>
        <dbReference type="Proteomes" id="UP000250078"/>
    </source>
</evidence>
<dbReference type="Proteomes" id="UP000250078">
    <property type="component" value="Unassembled WGS sequence"/>
</dbReference>
<feature type="non-terminal residue" evidence="1">
    <location>
        <position position="618"/>
    </location>
</feature>
<evidence type="ECO:0000313" key="1">
    <source>
        <dbReference type="EMBL" id="OCK88105.1"/>
    </source>
</evidence>
<feature type="non-terminal residue" evidence="1">
    <location>
        <position position="1"/>
    </location>
</feature>
<keyword evidence="2" id="KW-1185">Reference proteome</keyword>
<organism evidence="1 2">
    <name type="scientific">Cenococcum geophilum 1.58</name>
    <dbReference type="NCBI Taxonomy" id="794803"/>
    <lineage>
        <taxon>Eukaryota</taxon>
        <taxon>Fungi</taxon>
        <taxon>Dikarya</taxon>
        <taxon>Ascomycota</taxon>
        <taxon>Pezizomycotina</taxon>
        <taxon>Dothideomycetes</taxon>
        <taxon>Pleosporomycetidae</taxon>
        <taxon>Gloniales</taxon>
        <taxon>Gloniaceae</taxon>
        <taxon>Cenococcum</taxon>
    </lineage>
</organism>
<sequence length="618" mass="69007">LNGTAEEDAGDGASGPDWAGISRMDRAAWQLSARLPDVKAAAERGCPSCWVLNEAIERVSEGRIDLSGAELDVGLVYHPGSVLRVWVSRIEREEEDEGESMFFPESTERVASDLLLTCELYTLPGHSCPWPTIGSSMTAHDPQYRARPWIGGKARHVPLDPHSEGCFNLINNWVKHCTESHPRCVITGESDLPKRVIYVGSDDDNSTIRLHQGGGKASYIALSHCWGKSRHIITEKKTLDCWCTNIPWEVLPRTFQDAIIIARKLGVSWIWIDSLCVIQDDATDWEIESAKMASIYEDAFVVVAATASKDGDGGCLFKRLPTVDLSGIDEHGAPFSIFARQACSHTIFNWNVSRTAISKTTRYAFTGFGLDAYPLYHRAWCFQERLLGRRIIHFTSSEIVWECLTELDCECGAMDHFQGEPLLAARQFVNETGRSGRDPEQHYEVWRDLVAQYSQKQITYKKDILPALSALAGRWAASFTGPYLAGLWKNNLLRGLLWKSVSQDTKTPLKYVSPSWTWTSIQRAIDWVSEGNETIYHVTILDAGCTVKGQNAFGEVTTGFLKLKGPIVEGTLMMVNETITSPSAFVKINDHSVAFRADLVLHCESLIGKKVYCLRYCT</sequence>
<reference evidence="1 2" key="1">
    <citation type="journal article" date="2016" name="Nat. Commun.">
        <title>Ectomycorrhizal ecology is imprinted in the genome of the dominant symbiotic fungus Cenococcum geophilum.</title>
        <authorList>
            <consortium name="DOE Joint Genome Institute"/>
            <person name="Peter M."/>
            <person name="Kohler A."/>
            <person name="Ohm R.A."/>
            <person name="Kuo A."/>
            <person name="Krutzmann J."/>
            <person name="Morin E."/>
            <person name="Arend M."/>
            <person name="Barry K.W."/>
            <person name="Binder M."/>
            <person name="Choi C."/>
            <person name="Clum A."/>
            <person name="Copeland A."/>
            <person name="Grisel N."/>
            <person name="Haridas S."/>
            <person name="Kipfer T."/>
            <person name="LaButti K."/>
            <person name="Lindquist E."/>
            <person name="Lipzen A."/>
            <person name="Maire R."/>
            <person name="Meier B."/>
            <person name="Mihaltcheva S."/>
            <person name="Molinier V."/>
            <person name="Murat C."/>
            <person name="Poggeler S."/>
            <person name="Quandt C.A."/>
            <person name="Sperisen C."/>
            <person name="Tritt A."/>
            <person name="Tisserant E."/>
            <person name="Crous P.W."/>
            <person name="Henrissat B."/>
            <person name="Nehls U."/>
            <person name="Egli S."/>
            <person name="Spatafora J.W."/>
            <person name="Grigoriev I.V."/>
            <person name="Martin F.M."/>
        </authorList>
    </citation>
    <scope>NUCLEOTIDE SEQUENCE [LARGE SCALE GENOMIC DNA]</scope>
    <source>
        <strain evidence="1 2">1.58</strain>
    </source>
</reference>
<dbReference type="EMBL" id="KV748249">
    <property type="protein sequence ID" value="OCK88105.1"/>
    <property type="molecule type" value="Genomic_DNA"/>
</dbReference>
<name>A0ACC8EPF2_9PEZI</name>
<protein>
    <submittedName>
        <fullName evidence="1">HET-domain-containing protein</fullName>
    </submittedName>
</protein>
<accession>A0ACC8EPF2</accession>
<proteinExistence type="predicted"/>
<gene>
    <name evidence="1" type="ORF">K441DRAFT_528856</name>
</gene>